<keyword evidence="1" id="KW-1133">Transmembrane helix</keyword>
<dbReference type="AlphaFoldDB" id="A0A7S3ILM9"/>
<evidence type="ECO:0000313" key="2">
    <source>
        <dbReference type="EMBL" id="CAE0326038.1"/>
    </source>
</evidence>
<dbReference type="EMBL" id="HBIH01016299">
    <property type="protein sequence ID" value="CAE0326038.1"/>
    <property type="molecule type" value="Transcribed_RNA"/>
</dbReference>
<keyword evidence="1" id="KW-0472">Membrane</keyword>
<feature type="transmembrane region" description="Helical" evidence="1">
    <location>
        <begin position="74"/>
        <end position="95"/>
    </location>
</feature>
<gene>
    <name evidence="2" type="ORF">SINC0208_LOCUS6664</name>
</gene>
<organism evidence="2">
    <name type="scientific">Strombidium inclinatum</name>
    <dbReference type="NCBI Taxonomy" id="197538"/>
    <lineage>
        <taxon>Eukaryota</taxon>
        <taxon>Sar</taxon>
        <taxon>Alveolata</taxon>
        <taxon>Ciliophora</taxon>
        <taxon>Intramacronucleata</taxon>
        <taxon>Spirotrichea</taxon>
        <taxon>Oligotrichia</taxon>
        <taxon>Strombidiidae</taxon>
        <taxon>Strombidium</taxon>
    </lineage>
</organism>
<evidence type="ECO:0000256" key="1">
    <source>
        <dbReference type="SAM" id="Phobius"/>
    </source>
</evidence>
<accession>A0A7S3ILM9</accession>
<protein>
    <submittedName>
        <fullName evidence="2">Uncharacterized protein</fullName>
    </submittedName>
</protein>
<name>A0A7S3ILM9_9SPIT</name>
<feature type="transmembrane region" description="Helical" evidence="1">
    <location>
        <begin position="28"/>
        <end position="47"/>
    </location>
</feature>
<reference evidence="2" key="1">
    <citation type="submission" date="2021-01" db="EMBL/GenBank/DDBJ databases">
        <authorList>
            <person name="Corre E."/>
            <person name="Pelletier E."/>
            <person name="Niang G."/>
            <person name="Scheremetjew M."/>
            <person name="Finn R."/>
            <person name="Kale V."/>
            <person name="Holt S."/>
            <person name="Cochrane G."/>
            <person name="Meng A."/>
            <person name="Brown T."/>
            <person name="Cohen L."/>
        </authorList>
    </citation>
    <scope>NUCLEOTIDE SEQUENCE</scope>
    <source>
        <strain evidence="2">S3</strain>
    </source>
</reference>
<proteinExistence type="predicted"/>
<keyword evidence="1" id="KW-0812">Transmembrane</keyword>
<sequence length="189" mass="20543">MLDIPPPPPHGPFDFFGPMQAGQPPTGWFLLGVAAIGLPLILVVLLYSSQEQAAFSIGSIIEEFLESLSNLDPLFLTFQAAGLAIVAIFIGIAVWGPGKEEDIGTYNNLPLSISHETFALLHKLTASLFSNEAIAHFKRTIKNYISNLTEGPDFEQFSSLFGSSPLNVVLYLGEKLLEHVLHVRIVPTA</sequence>